<evidence type="ECO:0000259" key="2">
    <source>
        <dbReference type="Pfam" id="PF13649"/>
    </source>
</evidence>
<comment type="caution">
    <text evidence="3">The sequence shown here is derived from an EMBL/GenBank/DDBJ whole genome shotgun (WGS) entry which is preliminary data.</text>
</comment>
<gene>
    <name evidence="3" type="ORF">DSM101010T_35490</name>
</gene>
<dbReference type="NCBIfam" id="NF045667">
    <property type="entry name" value="MTase_DVU1556"/>
    <property type="match status" value="1"/>
</dbReference>
<accession>A0A7J0BQ43</accession>
<dbReference type="EMBL" id="BLVO01000016">
    <property type="protein sequence ID" value="GFM35184.1"/>
    <property type="molecule type" value="Genomic_DNA"/>
</dbReference>
<feature type="domain" description="Methyltransferase" evidence="2">
    <location>
        <begin position="38"/>
        <end position="125"/>
    </location>
</feature>
<proteinExistence type="predicted"/>
<dbReference type="Proteomes" id="UP000503840">
    <property type="component" value="Unassembled WGS sequence"/>
</dbReference>
<reference evidence="3 4" key="1">
    <citation type="submission" date="2020-05" db="EMBL/GenBank/DDBJ databases">
        <title>Draft genome sequence of Desulfovibrio sp. strain HN2T.</title>
        <authorList>
            <person name="Ueno A."/>
            <person name="Tamazawa S."/>
            <person name="Tamamura S."/>
            <person name="Murakami T."/>
            <person name="Kiyama T."/>
            <person name="Inomata H."/>
            <person name="Amano Y."/>
            <person name="Miyakawa K."/>
            <person name="Tamaki H."/>
            <person name="Naganuma T."/>
            <person name="Kaneko K."/>
        </authorList>
    </citation>
    <scope>NUCLEOTIDE SEQUENCE [LARGE SCALE GENOMIC DNA]</scope>
    <source>
        <strain evidence="3 4">HN2</strain>
    </source>
</reference>
<sequence length="242" mass="25149">MWARPAMRSVAGGIFRPGGLALTDHIAELAGVLPGWRIADMGCGQGASVLRLRQRYGAKAVGVDAALSQAGAAAPVRLPLAVGDAANPPFMNGSFRMVLCECVLSLLPDTQGALRAFHALLEPGGVLAVSDLYYRHKPSAGVDAAQQGISSKGGCATGNCVGQSCLGWGADRAAVEAHLRQAGFALRVFEDHSDLLGELAARLVMAGEPLCPPSAGSGTAGYFLMIADRLEARPDDRTRRQT</sequence>
<dbReference type="PANTHER" id="PTHR43861">
    <property type="entry name" value="TRANS-ACONITATE 2-METHYLTRANSFERASE-RELATED"/>
    <property type="match status" value="1"/>
</dbReference>
<organism evidence="3 4">
    <name type="scientific">Desulfovibrio subterraneus</name>
    <dbReference type="NCBI Taxonomy" id="2718620"/>
    <lineage>
        <taxon>Bacteria</taxon>
        <taxon>Pseudomonadati</taxon>
        <taxon>Thermodesulfobacteriota</taxon>
        <taxon>Desulfovibrionia</taxon>
        <taxon>Desulfovibrionales</taxon>
        <taxon>Desulfovibrionaceae</taxon>
        <taxon>Desulfovibrio</taxon>
    </lineage>
</organism>
<dbReference type="CDD" id="cd02440">
    <property type="entry name" value="AdoMet_MTases"/>
    <property type="match status" value="1"/>
</dbReference>
<protein>
    <recommendedName>
        <fullName evidence="2">Methyltransferase domain-containing protein</fullName>
    </recommendedName>
</protein>
<keyword evidence="4" id="KW-1185">Reference proteome</keyword>
<dbReference type="InterPro" id="IPR041698">
    <property type="entry name" value="Methyltransf_25"/>
</dbReference>
<dbReference type="GO" id="GO:0008757">
    <property type="term" value="F:S-adenosylmethionine-dependent methyltransferase activity"/>
    <property type="evidence" value="ECO:0007669"/>
    <property type="project" value="InterPro"/>
</dbReference>
<dbReference type="SUPFAM" id="SSF53335">
    <property type="entry name" value="S-adenosyl-L-methionine-dependent methyltransferases"/>
    <property type="match status" value="1"/>
</dbReference>
<dbReference type="AlphaFoldDB" id="A0A7J0BQ43"/>
<name>A0A7J0BQ43_9BACT</name>
<dbReference type="Pfam" id="PF13649">
    <property type="entry name" value="Methyltransf_25"/>
    <property type="match status" value="1"/>
</dbReference>
<dbReference type="InterPro" id="IPR029063">
    <property type="entry name" value="SAM-dependent_MTases_sf"/>
</dbReference>
<evidence type="ECO:0000313" key="4">
    <source>
        <dbReference type="Proteomes" id="UP000503840"/>
    </source>
</evidence>
<keyword evidence="1" id="KW-0808">Transferase</keyword>
<evidence type="ECO:0000313" key="3">
    <source>
        <dbReference type="EMBL" id="GFM35184.1"/>
    </source>
</evidence>
<dbReference type="Gene3D" id="3.40.50.150">
    <property type="entry name" value="Vaccinia Virus protein VP39"/>
    <property type="match status" value="1"/>
</dbReference>
<evidence type="ECO:0000256" key="1">
    <source>
        <dbReference type="ARBA" id="ARBA00022679"/>
    </source>
</evidence>